<evidence type="ECO:0000256" key="1">
    <source>
        <dbReference type="SAM" id="Phobius"/>
    </source>
</evidence>
<feature type="non-terminal residue" evidence="2">
    <location>
        <position position="29"/>
    </location>
</feature>
<feature type="transmembrane region" description="Helical" evidence="1">
    <location>
        <begin position="6"/>
        <end position="28"/>
    </location>
</feature>
<dbReference type="AlphaFoldDB" id="A0A6J4IJX7"/>
<keyword evidence="1" id="KW-1133">Transmembrane helix</keyword>
<gene>
    <name evidence="2" type="ORF">AVDCRST_MAG92-2156</name>
</gene>
<organism evidence="2">
    <name type="scientific">uncultured Coleofasciculus sp</name>
    <dbReference type="NCBI Taxonomy" id="1267456"/>
    <lineage>
        <taxon>Bacteria</taxon>
        <taxon>Bacillati</taxon>
        <taxon>Cyanobacteriota</taxon>
        <taxon>Cyanophyceae</taxon>
        <taxon>Coleofasciculales</taxon>
        <taxon>Coleofasciculaceae</taxon>
        <taxon>Coleofasciculus</taxon>
        <taxon>environmental samples</taxon>
    </lineage>
</organism>
<reference evidence="2" key="1">
    <citation type="submission" date="2020-02" db="EMBL/GenBank/DDBJ databases">
        <authorList>
            <person name="Meier V. D."/>
        </authorList>
    </citation>
    <scope>NUCLEOTIDE SEQUENCE</scope>
    <source>
        <strain evidence="2">AVDCRST_MAG92</strain>
    </source>
</reference>
<name>A0A6J4IJX7_9CYAN</name>
<keyword evidence="1" id="KW-0472">Membrane</keyword>
<keyword evidence="1" id="KW-0812">Transmembrane</keyword>
<sequence>MDTSILIKTFVAVFVLADALGNVPLILVL</sequence>
<evidence type="ECO:0000313" key="2">
    <source>
        <dbReference type="EMBL" id="CAA9254315.1"/>
    </source>
</evidence>
<dbReference type="EMBL" id="CADCTM010000325">
    <property type="protein sequence ID" value="CAA9254315.1"/>
    <property type="molecule type" value="Genomic_DNA"/>
</dbReference>
<protein>
    <submittedName>
        <fullName evidence="2">Uncharacterized protein</fullName>
    </submittedName>
</protein>
<proteinExistence type="predicted"/>
<accession>A0A6J4IJX7</accession>